<evidence type="ECO:0000256" key="12">
    <source>
        <dbReference type="NCBIfam" id="TIGR00551"/>
    </source>
</evidence>
<dbReference type="InterPro" id="IPR027477">
    <property type="entry name" value="Succ_DH/fumarate_Rdtase_cat_sf"/>
</dbReference>
<dbReference type="Pfam" id="PF00890">
    <property type="entry name" value="FAD_binding_2"/>
    <property type="match status" value="1"/>
</dbReference>
<dbReference type="InterPro" id="IPR036188">
    <property type="entry name" value="FAD/NAD-bd_sf"/>
</dbReference>
<evidence type="ECO:0000313" key="16">
    <source>
        <dbReference type="EMBL" id="PJJ48183.1"/>
    </source>
</evidence>
<sequence>MTRPRLLVVGSGIAGLVTAIEAAATHEVVLVTKGTLGDGSTRYAQGGIAVVLDEAARHGVADSVDAHVADTLAAGAGLVDEAAARVVCGEGPDAVAALMRWGTRFDRTDGRLALGREAAHSAHRILHAQGDATGAEIVRALVARLADAGVEVAEHSLVTELVVTDDAVVGARCVDVPTGRRSVVEADAVVLATGGAGHLYAHTTNPSSATGDGLALALRAGAVVTDAEMYQFHPTRLAVPGGGLISEAVRGEGAVLRDRRGRRFMLRVHPDAELAPRDVVAREIARVMLEQDGEPVLLDTTALGADFLRRRFPGLDRRCRAHGIAWDREPVPVTPAAHYAMGGVRTDLDGRTSLPGLWAVGEVACTGLHGANRLASNSLLEAAVLARRCAGSLARPGAAVHAGEPVPFAPELTEPARTVRREDLQTTMWTAAGLVRDRSTLEEAAATLAAWRCPVDQTTQRYEDANLLEVARLVVAAALARAESRGAHHRSDAPATDPRLQRHLSWVRKEGSTC</sequence>
<dbReference type="OrthoDB" id="9805351at2"/>
<dbReference type="GO" id="GO:0008734">
    <property type="term" value="F:L-aspartate oxidase activity"/>
    <property type="evidence" value="ECO:0007669"/>
    <property type="project" value="UniProtKB-UniRule"/>
</dbReference>
<dbReference type="GO" id="GO:0034628">
    <property type="term" value="P:'de novo' NAD+ biosynthetic process from L-aspartate"/>
    <property type="evidence" value="ECO:0007669"/>
    <property type="project" value="TreeGrafter"/>
</dbReference>
<dbReference type="EMBL" id="PGEZ01000004">
    <property type="protein sequence ID" value="PJJ48183.1"/>
    <property type="molecule type" value="Genomic_DNA"/>
</dbReference>
<gene>
    <name evidence="16" type="ORF">CLV56_4059</name>
</gene>
<comment type="pathway">
    <text evidence="2 13">Cofactor biosynthesis; NAD(+) biosynthesis; iminoaspartate from L-aspartate (oxidase route): step 1/1.</text>
</comment>
<feature type="domain" description="Fumarate reductase/succinate dehydrogenase flavoprotein-like C-terminal" evidence="15">
    <location>
        <begin position="421"/>
        <end position="498"/>
    </location>
</feature>
<keyword evidence="9 13" id="KW-0560">Oxidoreductase</keyword>
<proteinExistence type="inferred from homology"/>
<evidence type="ECO:0000256" key="9">
    <source>
        <dbReference type="ARBA" id="ARBA00023002"/>
    </source>
</evidence>
<dbReference type="GO" id="GO:0005737">
    <property type="term" value="C:cytoplasm"/>
    <property type="evidence" value="ECO:0007669"/>
    <property type="project" value="UniProtKB-SubCell"/>
</dbReference>
<dbReference type="SUPFAM" id="SSF56425">
    <property type="entry name" value="Succinate dehydrogenase/fumarate reductase flavoprotein, catalytic domain"/>
    <property type="match status" value="1"/>
</dbReference>
<keyword evidence="17" id="KW-1185">Reference proteome</keyword>
<comment type="caution">
    <text evidence="16">The sequence shown here is derived from an EMBL/GenBank/DDBJ whole genome shotgun (WGS) entry which is preliminary data.</text>
</comment>
<evidence type="ECO:0000256" key="8">
    <source>
        <dbReference type="ARBA" id="ARBA00022827"/>
    </source>
</evidence>
<feature type="domain" description="FAD-dependent oxidoreductase 2 FAD-binding" evidence="14">
    <location>
        <begin position="6"/>
        <end position="379"/>
    </location>
</feature>
<dbReference type="PANTHER" id="PTHR42716">
    <property type="entry name" value="L-ASPARTATE OXIDASE"/>
    <property type="match status" value="1"/>
</dbReference>
<keyword evidence="8 13" id="KW-0274">FAD</keyword>
<dbReference type="InterPro" id="IPR037099">
    <property type="entry name" value="Fum_R/Succ_DH_flav-like_C_sf"/>
</dbReference>
<comment type="similarity">
    <text evidence="3 13">Belongs to the FAD-dependent oxidoreductase 2 family. NadB subfamily.</text>
</comment>
<dbReference type="UniPathway" id="UPA00253">
    <property type="reaction ID" value="UER00326"/>
</dbReference>
<dbReference type="EC" id="1.4.3.16" evidence="4 12"/>
<evidence type="ECO:0000256" key="7">
    <source>
        <dbReference type="ARBA" id="ARBA00022642"/>
    </source>
</evidence>
<accession>A0A0B2B1A9</accession>
<dbReference type="NCBIfam" id="TIGR00551">
    <property type="entry name" value="nadB"/>
    <property type="match status" value="1"/>
</dbReference>
<evidence type="ECO:0000259" key="14">
    <source>
        <dbReference type="Pfam" id="PF00890"/>
    </source>
</evidence>
<dbReference type="RefSeq" id="WP_039370778.1">
    <property type="nucleotide sequence ID" value="NZ_PGEZ01000004.1"/>
</dbReference>
<evidence type="ECO:0000256" key="5">
    <source>
        <dbReference type="ARBA" id="ARBA00021901"/>
    </source>
</evidence>
<evidence type="ECO:0000256" key="2">
    <source>
        <dbReference type="ARBA" id="ARBA00004950"/>
    </source>
</evidence>
<dbReference type="InterPro" id="IPR015939">
    <property type="entry name" value="Fum_Rdtase/Succ_DH_flav-like_C"/>
</dbReference>
<evidence type="ECO:0000313" key="17">
    <source>
        <dbReference type="Proteomes" id="UP000230842"/>
    </source>
</evidence>
<dbReference type="InterPro" id="IPR003953">
    <property type="entry name" value="FAD-dep_OxRdtase_2_FAD-bd"/>
</dbReference>
<dbReference type="SUPFAM" id="SSF46977">
    <property type="entry name" value="Succinate dehydrogenase/fumarate reductase flavoprotein C-terminal domain"/>
    <property type="match status" value="1"/>
</dbReference>
<dbReference type="GO" id="GO:0033765">
    <property type="term" value="F:steroid dehydrogenase activity, acting on the CH-CH group of donors"/>
    <property type="evidence" value="ECO:0007669"/>
    <property type="project" value="UniProtKB-ARBA"/>
</dbReference>
<comment type="catalytic activity">
    <reaction evidence="11">
        <text>L-aspartate + O2 = iminosuccinate + H2O2</text>
        <dbReference type="Rhea" id="RHEA:25876"/>
        <dbReference type="ChEBI" id="CHEBI:15379"/>
        <dbReference type="ChEBI" id="CHEBI:16240"/>
        <dbReference type="ChEBI" id="CHEBI:29991"/>
        <dbReference type="ChEBI" id="CHEBI:77875"/>
        <dbReference type="EC" id="1.4.3.16"/>
    </reaction>
    <physiologicalReaction direction="left-to-right" evidence="11">
        <dbReference type="Rhea" id="RHEA:25877"/>
    </physiologicalReaction>
</comment>
<dbReference type="AlphaFoldDB" id="A0A0B2B1A9"/>
<evidence type="ECO:0000256" key="13">
    <source>
        <dbReference type="RuleBase" id="RU362049"/>
    </source>
</evidence>
<comment type="cofactor">
    <cofactor evidence="1 13">
        <name>FAD</name>
        <dbReference type="ChEBI" id="CHEBI:57692"/>
    </cofactor>
</comment>
<dbReference type="InterPro" id="IPR005288">
    <property type="entry name" value="NadB"/>
</dbReference>
<dbReference type="PANTHER" id="PTHR42716:SF2">
    <property type="entry name" value="L-ASPARTATE OXIDASE, CHLOROPLASTIC"/>
    <property type="match status" value="1"/>
</dbReference>
<dbReference type="Gene3D" id="3.90.700.10">
    <property type="entry name" value="Succinate dehydrogenase/fumarate reductase flavoprotein, catalytic domain"/>
    <property type="match status" value="1"/>
</dbReference>
<evidence type="ECO:0000259" key="15">
    <source>
        <dbReference type="Pfam" id="PF02910"/>
    </source>
</evidence>
<dbReference type="FunFam" id="3.90.700.10:FF:000002">
    <property type="entry name" value="L-aspartate oxidase"/>
    <property type="match status" value="1"/>
</dbReference>
<dbReference type="Gene3D" id="3.50.50.60">
    <property type="entry name" value="FAD/NAD(P)-binding domain"/>
    <property type="match status" value="1"/>
</dbReference>
<dbReference type="PRINTS" id="PR00368">
    <property type="entry name" value="FADPNR"/>
</dbReference>
<dbReference type="Proteomes" id="UP000230842">
    <property type="component" value="Unassembled WGS sequence"/>
</dbReference>
<keyword evidence="6 13" id="KW-0285">Flavoprotein</keyword>
<name>A0A0B2B1A9_9ACTN</name>
<evidence type="ECO:0000256" key="4">
    <source>
        <dbReference type="ARBA" id="ARBA00012173"/>
    </source>
</evidence>
<organism evidence="16 17">
    <name type="scientific">Mumia flava</name>
    <dbReference type="NCBI Taxonomy" id="1348852"/>
    <lineage>
        <taxon>Bacteria</taxon>
        <taxon>Bacillati</taxon>
        <taxon>Actinomycetota</taxon>
        <taxon>Actinomycetes</taxon>
        <taxon>Propionibacteriales</taxon>
        <taxon>Nocardioidaceae</taxon>
        <taxon>Mumia</taxon>
    </lineage>
</organism>
<dbReference type="SUPFAM" id="SSF51905">
    <property type="entry name" value="FAD/NAD(P)-binding domain"/>
    <property type="match status" value="1"/>
</dbReference>
<evidence type="ECO:0000256" key="6">
    <source>
        <dbReference type="ARBA" id="ARBA00022630"/>
    </source>
</evidence>
<protein>
    <recommendedName>
        <fullName evidence="5 12">L-aspartate oxidase</fullName>
        <ecNumber evidence="4 12">1.4.3.16</ecNumber>
    </recommendedName>
</protein>
<dbReference type="Pfam" id="PF02910">
    <property type="entry name" value="Succ_DH_flav_C"/>
    <property type="match status" value="1"/>
</dbReference>
<comment type="function">
    <text evidence="10">Catalyzes the oxidation of L-aspartate to iminoaspartate, the first step in the de novo biosynthesis of NAD(+).</text>
</comment>
<reference evidence="16 17" key="1">
    <citation type="submission" date="2017-11" db="EMBL/GenBank/DDBJ databases">
        <title>Genomic Encyclopedia of Archaeal and Bacterial Type Strains, Phase II (KMG-II): From Individual Species to Whole Genera.</title>
        <authorList>
            <person name="Goeker M."/>
        </authorList>
    </citation>
    <scope>NUCLEOTIDE SEQUENCE [LARGE SCALE GENOMIC DNA]</scope>
    <source>
        <strain evidence="16 17">DSM 27763</strain>
    </source>
</reference>
<dbReference type="Gene3D" id="1.20.58.100">
    <property type="entry name" value="Fumarate reductase/succinate dehydrogenase flavoprotein-like, C-terminal domain"/>
    <property type="match status" value="1"/>
</dbReference>
<comment type="subcellular location">
    <subcellularLocation>
        <location evidence="13">Cytoplasm</location>
    </subcellularLocation>
</comment>
<keyword evidence="7 13" id="KW-0662">Pyridine nucleotide biosynthesis</keyword>
<evidence type="ECO:0000256" key="11">
    <source>
        <dbReference type="ARBA" id="ARBA00048305"/>
    </source>
</evidence>
<evidence type="ECO:0000256" key="10">
    <source>
        <dbReference type="ARBA" id="ARBA00029426"/>
    </source>
</evidence>
<evidence type="ECO:0000256" key="1">
    <source>
        <dbReference type="ARBA" id="ARBA00001974"/>
    </source>
</evidence>
<evidence type="ECO:0000256" key="3">
    <source>
        <dbReference type="ARBA" id="ARBA00008562"/>
    </source>
</evidence>